<keyword evidence="9 12" id="KW-0727">SH2 domain</keyword>
<evidence type="ECO:0000313" key="20">
    <source>
        <dbReference type="Proteomes" id="UP000694569"/>
    </source>
</evidence>
<comment type="similarity">
    <text evidence="15">Belongs to the protein kinase superfamily. Tyr protein kinase family.</text>
</comment>
<evidence type="ECO:0000256" key="15">
    <source>
        <dbReference type="RuleBase" id="RU362096"/>
    </source>
</evidence>
<dbReference type="GO" id="GO:0005737">
    <property type="term" value="C:cytoplasm"/>
    <property type="evidence" value="ECO:0007669"/>
    <property type="project" value="UniProtKB-SubCell"/>
</dbReference>
<dbReference type="Ensembl" id="ENSLLET00000040861.1">
    <property type="protein sequence ID" value="ENSLLEP00000039283.1"/>
    <property type="gene ID" value="ENSLLEG00000024912.1"/>
</dbReference>
<dbReference type="GO" id="GO:0004715">
    <property type="term" value="F:non-membrane spanning protein tyrosine kinase activity"/>
    <property type="evidence" value="ECO:0007669"/>
    <property type="project" value="UniProtKB-EC"/>
</dbReference>
<feature type="domain" description="Protein kinase" evidence="18">
    <location>
        <begin position="197"/>
        <end position="452"/>
    </location>
</feature>
<keyword evidence="7 15" id="KW-0418">Kinase</keyword>
<proteinExistence type="inferred from homology"/>
<keyword evidence="3" id="KW-0963">Cytoplasm</keyword>
<comment type="subcellular location">
    <subcellularLocation>
        <location evidence="1">Cytoplasm</location>
    </subcellularLocation>
</comment>
<evidence type="ECO:0000256" key="13">
    <source>
        <dbReference type="PROSITE-ProRule" id="PRU00192"/>
    </source>
</evidence>
<evidence type="ECO:0000256" key="1">
    <source>
        <dbReference type="ARBA" id="ARBA00004496"/>
    </source>
</evidence>
<dbReference type="OrthoDB" id="4062651at2759"/>
<dbReference type="FunFam" id="3.30.505.10:FF:000074">
    <property type="entry name" value="Tyrosine-protein kinase"/>
    <property type="match status" value="1"/>
</dbReference>
<keyword evidence="4" id="KW-0597">Phosphoprotein</keyword>
<evidence type="ECO:0000256" key="5">
    <source>
        <dbReference type="ARBA" id="ARBA00022679"/>
    </source>
</evidence>
<dbReference type="PANTHER" id="PTHR24418">
    <property type="entry name" value="TYROSINE-PROTEIN KINASE"/>
    <property type="match status" value="1"/>
</dbReference>
<evidence type="ECO:0000256" key="4">
    <source>
        <dbReference type="ARBA" id="ARBA00022553"/>
    </source>
</evidence>
<dbReference type="Pfam" id="PF00018">
    <property type="entry name" value="SH3_1"/>
    <property type="match status" value="1"/>
</dbReference>
<dbReference type="FunFam" id="2.30.30.40:FF:000229">
    <property type="entry name" value="Tyrosine-protein kinase"/>
    <property type="match status" value="1"/>
</dbReference>
<evidence type="ECO:0000256" key="9">
    <source>
        <dbReference type="ARBA" id="ARBA00022999"/>
    </source>
</evidence>
<sequence length="465" mass="53137">MAGYVDMSVKPQIYVSQWDFQGSSPQEISFKTGDRFQVLEKSGDWWKAVKLDGHGCQVGKNGHVPYNYLVEEGTVEEQPWFFGEVSRNEAVSMLMKEGNQTGSFLVRISGKKEFLYALSVRAQDTVKHFRIMQNSKGKYYLNNVIPFPDLNHLISAYHEKNVSQGLILTTPCAKNEPVAYDLSPVPLDEWERPKEEFTLTRKLGSGNFSDVYEGCWNGRVQIKVAIKTIKQGVTNTEIFIKETAFLKTLRHRNLLSLYAICSVGDPYYIVTELLPKGDLLKYLRGIEEDEVKVDGLMDIAVQVAEGMRYLESKKCIHRDLAARNILLSQNNICKIADFGMARIIKDDYYVTMSKEIPFKWTAPEAIGFGRYTIKSDVWSFGILLHEIMSLGMIPYPEIQNGKLLQFLKQGHRLQAPPRNCSKKLYDLMLDCWNENPHKRPSFEELKAKLESLANYDLTDASPKQP</sequence>
<dbReference type="InterPro" id="IPR017441">
    <property type="entry name" value="Protein_kinase_ATP_BS"/>
</dbReference>
<dbReference type="FunFam" id="1.10.510.10:FF:000554">
    <property type="entry name" value="Predicted protein"/>
    <property type="match status" value="1"/>
</dbReference>
<dbReference type="FunFam" id="3.30.200.20:FF:000053">
    <property type="entry name" value="Tyrosine-protein kinase"/>
    <property type="match status" value="1"/>
</dbReference>
<feature type="binding site" evidence="14">
    <location>
        <position position="227"/>
    </location>
    <ligand>
        <name>ATP</name>
        <dbReference type="ChEBI" id="CHEBI:30616"/>
    </ligand>
</feature>
<dbReference type="Pfam" id="PF07714">
    <property type="entry name" value="PK_Tyr_Ser-Thr"/>
    <property type="match status" value="1"/>
</dbReference>
<dbReference type="SUPFAM" id="SSF55550">
    <property type="entry name" value="SH2 domain"/>
    <property type="match status" value="1"/>
</dbReference>
<evidence type="ECO:0000256" key="8">
    <source>
        <dbReference type="ARBA" id="ARBA00022840"/>
    </source>
</evidence>
<evidence type="ECO:0000256" key="11">
    <source>
        <dbReference type="ARBA" id="ARBA00051245"/>
    </source>
</evidence>
<dbReference type="PROSITE" id="PS50001">
    <property type="entry name" value="SH2"/>
    <property type="match status" value="1"/>
</dbReference>
<reference evidence="19" key="2">
    <citation type="submission" date="2025-09" db="UniProtKB">
        <authorList>
            <consortium name="Ensembl"/>
        </authorList>
    </citation>
    <scope>IDENTIFICATION</scope>
</reference>
<evidence type="ECO:0000313" key="19">
    <source>
        <dbReference type="Ensembl" id="ENSLLEP00000039283.1"/>
    </source>
</evidence>
<feature type="domain" description="SH2" evidence="16">
    <location>
        <begin position="80"/>
        <end position="172"/>
    </location>
</feature>
<accession>A0A8C5QM31</accession>
<comment type="catalytic activity">
    <reaction evidence="11 15">
        <text>L-tyrosyl-[protein] + ATP = O-phospho-L-tyrosyl-[protein] + ADP + H(+)</text>
        <dbReference type="Rhea" id="RHEA:10596"/>
        <dbReference type="Rhea" id="RHEA-COMP:10136"/>
        <dbReference type="Rhea" id="RHEA-COMP:20101"/>
        <dbReference type="ChEBI" id="CHEBI:15378"/>
        <dbReference type="ChEBI" id="CHEBI:30616"/>
        <dbReference type="ChEBI" id="CHEBI:46858"/>
        <dbReference type="ChEBI" id="CHEBI:61978"/>
        <dbReference type="ChEBI" id="CHEBI:456216"/>
        <dbReference type="EC" id="2.7.10.2"/>
    </reaction>
</comment>
<dbReference type="PRINTS" id="PR00452">
    <property type="entry name" value="SH3DOMAIN"/>
</dbReference>
<dbReference type="InterPro" id="IPR011009">
    <property type="entry name" value="Kinase-like_dom_sf"/>
</dbReference>
<gene>
    <name evidence="19" type="primary">PTK6</name>
</gene>
<dbReference type="InterPro" id="IPR001452">
    <property type="entry name" value="SH3_domain"/>
</dbReference>
<dbReference type="PROSITE" id="PS00107">
    <property type="entry name" value="PROTEIN_KINASE_ATP"/>
    <property type="match status" value="1"/>
</dbReference>
<dbReference type="InterPro" id="IPR000980">
    <property type="entry name" value="SH2"/>
</dbReference>
<dbReference type="InterPro" id="IPR020635">
    <property type="entry name" value="Tyr_kinase_cat_dom"/>
</dbReference>
<dbReference type="InterPro" id="IPR008266">
    <property type="entry name" value="Tyr_kinase_AS"/>
</dbReference>
<dbReference type="SMART" id="SM00326">
    <property type="entry name" value="SH3"/>
    <property type="match status" value="1"/>
</dbReference>
<keyword evidence="5 15" id="KW-0808">Transferase</keyword>
<keyword evidence="6 14" id="KW-0547">Nucleotide-binding</keyword>
<dbReference type="Proteomes" id="UP000694569">
    <property type="component" value="Unplaced"/>
</dbReference>
<dbReference type="GeneTree" id="ENSGT00940000161218"/>
<dbReference type="PRINTS" id="PR00109">
    <property type="entry name" value="TYRKINASE"/>
</dbReference>
<dbReference type="InterPro" id="IPR000719">
    <property type="entry name" value="Prot_kinase_dom"/>
</dbReference>
<dbReference type="Pfam" id="PF00017">
    <property type="entry name" value="SH2"/>
    <property type="match status" value="1"/>
</dbReference>
<evidence type="ECO:0000256" key="12">
    <source>
        <dbReference type="PROSITE-ProRule" id="PRU00191"/>
    </source>
</evidence>
<dbReference type="EC" id="2.7.10.2" evidence="15"/>
<dbReference type="InterPro" id="IPR001245">
    <property type="entry name" value="Ser-Thr/Tyr_kinase_cat_dom"/>
</dbReference>
<dbReference type="InterPro" id="IPR036028">
    <property type="entry name" value="SH3-like_dom_sf"/>
</dbReference>
<evidence type="ECO:0000259" key="16">
    <source>
        <dbReference type="PROSITE" id="PS50001"/>
    </source>
</evidence>
<dbReference type="SUPFAM" id="SSF50044">
    <property type="entry name" value="SH3-domain"/>
    <property type="match status" value="1"/>
</dbReference>
<evidence type="ECO:0000256" key="10">
    <source>
        <dbReference type="ARBA" id="ARBA00023137"/>
    </source>
</evidence>
<organism evidence="19 20">
    <name type="scientific">Leptobrachium leishanense</name>
    <name type="common">Leishan spiny toad</name>
    <dbReference type="NCBI Taxonomy" id="445787"/>
    <lineage>
        <taxon>Eukaryota</taxon>
        <taxon>Metazoa</taxon>
        <taxon>Chordata</taxon>
        <taxon>Craniata</taxon>
        <taxon>Vertebrata</taxon>
        <taxon>Euteleostomi</taxon>
        <taxon>Amphibia</taxon>
        <taxon>Batrachia</taxon>
        <taxon>Anura</taxon>
        <taxon>Pelobatoidea</taxon>
        <taxon>Megophryidae</taxon>
        <taxon>Leptobrachium</taxon>
    </lineage>
</organism>
<dbReference type="SMART" id="SM00219">
    <property type="entry name" value="TyrKc"/>
    <property type="match status" value="1"/>
</dbReference>
<dbReference type="AlphaFoldDB" id="A0A8C5QM31"/>
<reference evidence="19" key="1">
    <citation type="submission" date="2025-08" db="UniProtKB">
        <authorList>
            <consortium name="Ensembl"/>
        </authorList>
    </citation>
    <scope>IDENTIFICATION</scope>
</reference>
<dbReference type="PROSITE" id="PS50011">
    <property type="entry name" value="PROTEIN_KINASE_DOM"/>
    <property type="match status" value="1"/>
</dbReference>
<evidence type="ECO:0000256" key="6">
    <source>
        <dbReference type="ARBA" id="ARBA00022741"/>
    </source>
</evidence>
<dbReference type="Gene3D" id="1.10.510.10">
    <property type="entry name" value="Transferase(Phosphotransferase) domain 1"/>
    <property type="match status" value="1"/>
</dbReference>
<evidence type="ECO:0000256" key="3">
    <source>
        <dbReference type="ARBA" id="ARBA00022490"/>
    </source>
</evidence>
<keyword evidence="2 13" id="KW-0728">SH3 domain</keyword>
<dbReference type="Gene3D" id="3.30.505.10">
    <property type="entry name" value="SH2 domain"/>
    <property type="match status" value="1"/>
</dbReference>
<evidence type="ECO:0000256" key="7">
    <source>
        <dbReference type="ARBA" id="ARBA00022777"/>
    </source>
</evidence>
<evidence type="ECO:0000256" key="14">
    <source>
        <dbReference type="PROSITE-ProRule" id="PRU10141"/>
    </source>
</evidence>
<dbReference type="Gene3D" id="2.30.30.40">
    <property type="entry name" value="SH3 Domains"/>
    <property type="match status" value="1"/>
</dbReference>
<name>A0A8C5QM31_9ANUR</name>
<evidence type="ECO:0000256" key="2">
    <source>
        <dbReference type="ARBA" id="ARBA00022443"/>
    </source>
</evidence>
<dbReference type="PROSITE" id="PS50002">
    <property type="entry name" value="SH3"/>
    <property type="match status" value="1"/>
</dbReference>
<keyword evidence="8 14" id="KW-0067">ATP-binding</keyword>
<dbReference type="InterPro" id="IPR050198">
    <property type="entry name" value="Non-receptor_tyrosine_kinases"/>
</dbReference>
<protein>
    <recommendedName>
        <fullName evidence="15">Tyrosine-protein kinase</fullName>
        <ecNumber evidence="15">2.7.10.2</ecNumber>
    </recommendedName>
</protein>
<dbReference type="SMART" id="SM00252">
    <property type="entry name" value="SH2"/>
    <property type="match status" value="1"/>
</dbReference>
<dbReference type="SUPFAM" id="SSF56112">
    <property type="entry name" value="Protein kinase-like (PK-like)"/>
    <property type="match status" value="1"/>
</dbReference>
<keyword evidence="20" id="KW-1185">Reference proteome</keyword>
<dbReference type="InterPro" id="IPR036860">
    <property type="entry name" value="SH2_dom_sf"/>
</dbReference>
<dbReference type="PROSITE" id="PS00109">
    <property type="entry name" value="PROTEIN_KINASE_TYR"/>
    <property type="match status" value="1"/>
</dbReference>
<dbReference type="PRINTS" id="PR00401">
    <property type="entry name" value="SH2DOMAIN"/>
</dbReference>
<evidence type="ECO:0000259" key="17">
    <source>
        <dbReference type="PROSITE" id="PS50002"/>
    </source>
</evidence>
<dbReference type="GO" id="GO:0005524">
    <property type="term" value="F:ATP binding"/>
    <property type="evidence" value="ECO:0007669"/>
    <property type="project" value="UniProtKB-UniRule"/>
</dbReference>
<feature type="domain" description="SH3" evidence="17">
    <location>
        <begin position="9"/>
        <end position="74"/>
    </location>
</feature>
<evidence type="ECO:0000259" key="18">
    <source>
        <dbReference type="PROSITE" id="PS50011"/>
    </source>
</evidence>
<keyword evidence="10 15" id="KW-0829">Tyrosine-protein kinase</keyword>